<evidence type="ECO:0008006" key="4">
    <source>
        <dbReference type="Google" id="ProtNLM"/>
    </source>
</evidence>
<keyword evidence="1" id="KW-0812">Transmembrane</keyword>
<evidence type="ECO:0000313" key="3">
    <source>
        <dbReference type="Proteomes" id="UP000325292"/>
    </source>
</evidence>
<reference evidence="2 3" key="1">
    <citation type="journal article" date="2019" name="Sci. Rep.">
        <title>Sulfobacillus thermotolerans: new insights into resistance and metabolic capacities of acidophilic chemolithotrophs.</title>
        <authorList>
            <person name="Panyushkina A.E."/>
            <person name="Babenko V.V."/>
            <person name="Nikitina A.S."/>
            <person name="Selezneva O.V."/>
            <person name="Tsaplina I.A."/>
            <person name="Letarova M.A."/>
            <person name="Kostryukova E.S."/>
            <person name="Letarov A.V."/>
        </authorList>
    </citation>
    <scope>NUCLEOTIDE SEQUENCE [LARGE SCALE GENOMIC DNA]</scope>
    <source>
        <strain evidence="2 3">Kr1</strain>
    </source>
</reference>
<evidence type="ECO:0000256" key="1">
    <source>
        <dbReference type="SAM" id="Phobius"/>
    </source>
</evidence>
<evidence type="ECO:0000313" key="2">
    <source>
        <dbReference type="EMBL" id="AUW94154.1"/>
    </source>
</evidence>
<feature type="transmembrane region" description="Helical" evidence="1">
    <location>
        <begin position="12"/>
        <end position="32"/>
    </location>
</feature>
<organism evidence="2 3">
    <name type="scientific">Sulfobacillus thermotolerans</name>
    <dbReference type="NCBI Taxonomy" id="338644"/>
    <lineage>
        <taxon>Bacteria</taxon>
        <taxon>Bacillati</taxon>
        <taxon>Bacillota</taxon>
        <taxon>Clostridia</taxon>
        <taxon>Eubacteriales</taxon>
        <taxon>Clostridiales Family XVII. Incertae Sedis</taxon>
        <taxon>Sulfobacillus</taxon>
    </lineage>
</organism>
<proteinExistence type="predicted"/>
<keyword evidence="1" id="KW-1133">Transmembrane helix</keyword>
<accession>A0ABN5H155</accession>
<gene>
    <name evidence="2" type="ORF">BXT84_09470</name>
</gene>
<dbReference type="EMBL" id="CP019454">
    <property type="protein sequence ID" value="AUW94154.1"/>
    <property type="molecule type" value="Genomic_DNA"/>
</dbReference>
<dbReference type="Proteomes" id="UP000325292">
    <property type="component" value="Chromosome"/>
</dbReference>
<keyword evidence="3" id="KW-1185">Reference proteome</keyword>
<keyword evidence="1" id="KW-0472">Membrane</keyword>
<sequence length="61" mass="6580">MRSNTTPSLRWLKAMGIISVIGVFAVNAAGFIDHDTHSGQGCGADWPLCHGAVVPRFDKIR</sequence>
<protein>
    <recommendedName>
        <fullName evidence="4">Heme A synthase</fullName>
    </recommendedName>
</protein>
<name>A0ABN5H155_9FIRM</name>